<evidence type="ECO:0000256" key="1">
    <source>
        <dbReference type="SAM" id="Phobius"/>
    </source>
</evidence>
<keyword evidence="1" id="KW-0812">Transmembrane</keyword>
<reference evidence="3" key="1">
    <citation type="submission" date="2023-07" db="EMBL/GenBank/DDBJ databases">
        <title>draft genome sequence of fig (Ficus carica).</title>
        <authorList>
            <person name="Takahashi T."/>
            <person name="Nishimura K."/>
        </authorList>
    </citation>
    <scope>NUCLEOTIDE SEQUENCE</scope>
</reference>
<proteinExistence type="predicted"/>
<comment type="caution">
    <text evidence="3">The sequence shown here is derived from an EMBL/GenBank/DDBJ whole genome shotgun (WGS) entry which is preliminary data.</text>
</comment>
<evidence type="ECO:0000313" key="4">
    <source>
        <dbReference type="Proteomes" id="UP001187192"/>
    </source>
</evidence>
<dbReference type="PANTHER" id="PTHR47123">
    <property type="entry name" value="F-BOX PROTEIN SKIP23"/>
    <property type="match status" value="1"/>
</dbReference>
<dbReference type="InterPro" id="IPR051304">
    <property type="entry name" value="SCF_F-box_domain"/>
</dbReference>
<feature type="domain" description="KIB1-4 beta-propeller" evidence="2">
    <location>
        <begin position="56"/>
        <end position="198"/>
    </location>
</feature>
<dbReference type="Proteomes" id="UP001187192">
    <property type="component" value="Unassembled WGS sequence"/>
</dbReference>
<keyword evidence="4" id="KW-1185">Reference proteome</keyword>
<evidence type="ECO:0000259" key="2">
    <source>
        <dbReference type="Pfam" id="PF03478"/>
    </source>
</evidence>
<sequence length="202" mass="22920">MGAPTTPLLPPSMRNTHHFWLLKIVVSLHNGVFFLLITFYTRYLGHRRPNITIAAGATNLKEFNDINLHRNQPYAVDDWGSLHRIDESLNLVQHSSPLFGPGDHHGVLKHLLVDGETLFVVDRLVERVIWKQAGLSTMGFRVYEVEEEPGWRPRESKVGFPLIYSPIVSLGEKAFVLSYDCCFGVRAKEYVGFRENCIGAGF</sequence>
<evidence type="ECO:0000313" key="3">
    <source>
        <dbReference type="EMBL" id="GMN28828.1"/>
    </source>
</evidence>
<keyword evidence="1" id="KW-0472">Membrane</keyword>
<name>A0AA87ZLR1_FICCA</name>
<accession>A0AA87ZLR1</accession>
<dbReference type="AlphaFoldDB" id="A0AA87ZLR1"/>
<protein>
    <recommendedName>
        <fullName evidence="2">KIB1-4 beta-propeller domain-containing protein</fullName>
    </recommendedName>
</protein>
<organism evidence="3 4">
    <name type="scientific">Ficus carica</name>
    <name type="common">Common fig</name>
    <dbReference type="NCBI Taxonomy" id="3494"/>
    <lineage>
        <taxon>Eukaryota</taxon>
        <taxon>Viridiplantae</taxon>
        <taxon>Streptophyta</taxon>
        <taxon>Embryophyta</taxon>
        <taxon>Tracheophyta</taxon>
        <taxon>Spermatophyta</taxon>
        <taxon>Magnoliopsida</taxon>
        <taxon>eudicotyledons</taxon>
        <taxon>Gunneridae</taxon>
        <taxon>Pentapetalae</taxon>
        <taxon>rosids</taxon>
        <taxon>fabids</taxon>
        <taxon>Rosales</taxon>
        <taxon>Moraceae</taxon>
        <taxon>Ficeae</taxon>
        <taxon>Ficus</taxon>
    </lineage>
</organism>
<dbReference type="InterPro" id="IPR005174">
    <property type="entry name" value="KIB1-4_b-propeller"/>
</dbReference>
<dbReference type="EMBL" id="BTGU01000002">
    <property type="protein sequence ID" value="GMN28828.1"/>
    <property type="molecule type" value="Genomic_DNA"/>
</dbReference>
<dbReference type="Pfam" id="PF03478">
    <property type="entry name" value="Beta-prop_KIB1-4"/>
    <property type="match status" value="1"/>
</dbReference>
<gene>
    <name evidence="3" type="ORF">TIFTF001_002190</name>
</gene>
<dbReference type="PANTHER" id="PTHR47123:SF28">
    <property type="entry name" value="F-BOX DOMAIN-CONTAINING PROTEIN"/>
    <property type="match status" value="1"/>
</dbReference>
<feature type="transmembrane region" description="Helical" evidence="1">
    <location>
        <begin position="20"/>
        <end position="40"/>
    </location>
</feature>
<keyword evidence="1" id="KW-1133">Transmembrane helix</keyword>